<name>A0A0H3PFF8_HAEI3</name>
<sequence>MDIDKTGLGGVPAPFFIRRKTEIMKWEKFPKLTNLTAKFGKR</sequence>
<proteinExistence type="predicted"/>
<evidence type="ECO:0000313" key="2">
    <source>
        <dbReference type="Proteomes" id="UP000003185"/>
    </source>
</evidence>
<dbReference type="AlphaFoldDB" id="A0A0H3PFF8"/>
<evidence type="ECO:0000313" key="1">
    <source>
        <dbReference type="EMBL" id="EDJ92110.1"/>
    </source>
</evidence>
<comment type="caution">
    <text evidence="1">The sequence shown here is derived from an EMBL/GenBank/DDBJ whole genome shotgun (WGS) entry which is preliminary data.</text>
</comment>
<dbReference type="Proteomes" id="UP000003185">
    <property type="component" value="Unassembled WGS sequence"/>
</dbReference>
<organism evidence="1 2">
    <name type="scientific">Haemophilus influenzae (strain NTHi 3655)</name>
    <dbReference type="NCBI Taxonomy" id="375177"/>
    <lineage>
        <taxon>Bacteria</taxon>
        <taxon>Pseudomonadati</taxon>
        <taxon>Pseudomonadota</taxon>
        <taxon>Gammaproteobacteria</taxon>
        <taxon>Pasteurellales</taxon>
        <taxon>Pasteurellaceae</taxon>
        <taxon>Haemophilus</taxon>
    </lineage>
</organism>
<accession>A0A0H3PFF8</accession>
<protein>
    <submittedName>
        <fullName evidence="1">Uncharacterized protein</fullName>
    </submittedName>
</protein>
<reference evidence="1 2" key="1">
    <citation type="journal article" date="2007" name="Genome Biol.">
        <title>Characterization and modeling of the Haemophilus influenzae core and supragenomes based on the complete genomic sequences of Rd and 12 clinical nontypeable strains.</title>
        <authorList>
            <person name="Hogg J.S."/>
            <person name="Hu F.Z."/>
            <person name="Janto B."/>
            <person name="Boissy R."/>
            <person name="Hayes J."/>
            <person name="Keefe R."/>
            <person name="Post J.C."/>
            <person name="Ehrlich G.D."/>
        </authorList>
    </citation>
    <scope>NUCLEOTIDE SEQUENCE [LARGE SCALE GENOMIC DNA]</scope>
    <source>
        <strain evidence="2">NTHi 3655</strain>
    </source>
</reference>
<dbReference type="RefSeq" id="WP_005658723.1">
    <property type="nucleotide sequence ID" value="NZ_AAZF01000015.1"/>
</dbReference>
<gene>
    <name evidence="1" type="ORF">CGSHi3655_08544</name>
</gene>
<dbReference type="EMBL" id="AAZF01000015">
    <property type="protein sequence ID" value="EDJ92110.1"/>
    <property type="molecule type" value="Genomic_DNA"/>
</dbReference>